<dbReference type="Pfam" id="PF12850">
    <property type="entry name" value="Metallophos_2"/>
    <property type="match status" value="1"/>
</dbReference>
<feature type="domain" description="Calcineurin-like phosphoesterase" evidence="3">
    <location>
        <begin position="1"/>
        <end position="139"/>
    </location>
</feature>
<dbReference type="STRING" id="204669.Acid345_1000"/>
<accession>Q1ISZ7</accession>
<dbReference type="SUPFAM" id="SSF56300">
    <property type="entry name" value="Metallo-dependent phosphatases"/>
    <property type="match status" value="1"/>
</dbReference>
<evidence type="ECO:0000313" key="5">
    <source>
        <dbReference type="Proteomes" id="UP000002432"/>
    </source>
</evidence>
<keyword evidence="5" id="KW-1185">Reference proteome</keyword>
<dbReference type="KEGG" id="aba:Acid345_1000"/>
<dbReference type="GO" id="GO:0016787">
    <property type="term" value="F:hydrolase activity"/>
    <property type="evidence" value="ECO:0007669"/>
    <property type="project" value="UniProtKB-UniRule"/>
</dbReference>
<dbReference type="EnsemblBacteria" id="ABF40003">
    <property type="protein sequence ID" value="ABF40003"/>
    <property type="gene ID" value="Acid345_1000"/>
</dbReference>
<dbReference type="AlphaFoldDB" id="Q1ISZ7"/>
<dbReference type="OrthoDB" id="9800565at2"/>
<dbReference type="HOGENOM" id="CLU_063749_3_1_0"/>
<dbReference type="EMBL" id="CP000360">
    <property type="protein sequence ID" value="ABF40003.1"/>
    <property type="molecule type" value="Genomic_DNA"/>
</dbReference>
<proteinExistence type="inferred from homology"/>
<dbReference type="RefSeq" id="WP_011521805.1">
    <property type="nucleotide sequence ID" value="NC_008009.1"/>
</dbReference>
<dbReference type="EC" id="3.1.4.-" evidence="2"/>
<dbReference type="InterPro" id="IPR029052">
    <property type="entry name" value="Metallo-depent_PP-like"/>
</dbReference>
<dbReference type="PANTHER" id="PTHR43165">
    <property type="entry name" value="METALLOPHOSPHOESTERASE"/>
    <property type="match status" value="1"/>
</dbReference>
<comment type="cofactor">
    <cofactor evidence="2">
        <name>a divalent metal cation</name>
        <dbReference type="ChEBI" id="CHEBI:60240"/>
    </cofactor>
</comment>
<sequence>MKIGVISDTHGLLRPQAVSALEGVDHILHAGDIGNIEIVAELRNLAPVTAIRGNVDTHRDYHQFAATDAVELGGKLFYLIHNVKELDVVPGAAGIAAVIYGHSHKPEIRWEKDVLFFNPGAAGPRRFYLPIAVGIIQITAAGKLKPRIIELSE</sequence>
<dbReference type="GO" id="GO:0046872">
    <property type="term" value="F:metal ion binding"/>
    <property type="evidence" value="ECO:0007669"/>
    <property type="project" value="UniProtKB-KW"/>
</dbReference>
<gene>
    <name evidence="4" type="ordered locus">Acid345_1000</name>
</gene>
<protein>
    <recommendedName>
        <fullName evidence="2">Phosphoesterase</fullName>
        <ecNumber evidence="2">3.1.4.-</ecNumber>
    </recommendedName>
</protein>
<dbReference type="NCBIfam" id="TIGR00040">
    <property type="entry name" value="yfcE"/>
    <property type="match status" value="1"/>
</dbReference>
<reference evidence="4 5" key="1">
    <citation type="journal article" date="2009" name="Appl. Environ. Microbiol.">
        <title>Three genomes from the phylum Acidobacteria provide insight into the lifestyles of these microorganisms in soils.</title>
        <authorList>
            <person name="Ward N.L."/>
            <person name="Challacombe J.F."/>
            <person name="Janssen P.H."/>
            <person name="Henrissat B."/>
            <person name="Coutinho P.M."/>
            <person name="Wu M."/>
            <person name="Xie G."/>
            <person name="Haft D.H."/>
            <person name="Sait M."/>
            <person name="Badger J."/>
            <person name="Barabote R.D."/>
            <person name="Bradley B."/>
            <person name="Brettin T.S."/>
            <person name="Brinkac L.M."/>
            <person name="Bruce D."/>
            <person name="Creasy T."/>
            <person name="Daugherty S.C."/>
            <person name="Davidsen T.M."/>
            <person name="DeBoy R.T."/>
            <person name="Detter J.C."/>
            <person name="Dodson R.J."/>
            <person name="Durkin A.S."/>
            <person name="Ganapathy A."/>
            <person name="Gwinn-Giglio M."/>
            <person name="Han C.S."/>
            <person name="Khouri H."/>
            <person name="Kiss H."/>
            <person name="Kothari S.P."/>
            <person name="Madupu R."/>
            <person name="Nelson K.E."/>
            <person name="Nelson W.C."/>
            <person name="Paulsen I."/>
            <person name="Penn K."/>
            <person name="Ren Q."/>
            <person name="Rosovitz M.J."/>
            <person name="Selengut J.D."/>
            <person name="Shrivastava S."/>
            <person name="Sullivan S.A."/>
            <person name="Tapia R."/>
            <person name="Thompson L.S."/>
            <person name="Watkins K.L."/>
            <person name="Yang Q."/>
            <person name="Yu C."/>
            <person name="Zafar N."/>
            <person name="Zhou L."/>
            <person name="Kuske C.R."/>
        </authorList>
    </citation>
    <scope>NUCLEOTIDE SEQUENCE [LARGE SCALE GENOMIC DNA]</scope>
    <source>
        <strain evidence="4 5">Ellin345</strain>
    </source>
</reference>
<evidence type="ECO:0000259" key="3">
    <source>
        <dbReference type="Pfam" id="PF12850"/>
    </source>
</evidence>
<dbReference type="InterPro" id="IPR024654">
    <property type="entry name" value="Calcineurin-like_PHP_lpxH"/>
</dbReference>
<evidence type="ECO:0000256" key="1">
    <source>
        <dbReference type="ARBA" id="ARBA00008950"/>
    </source>
</evidence>
<dbReference type="Proteomes" id="UP000002432">
    <property type="component" value="Chromosome"/>
</dbReference>
<dbReference type="InterPro" id="IPR053193">
    <property type="entry name" value="MetalloPDE_YfcE-like"/>
</dbReference>
<keyword evidence="2" id="KW-0479">Metal-binding</keyword>
<dbReference type="eggNOG" id="COG0622">
    <property type="taxonomic scope" value="Bacteria"/>
</dbReference>
<name>Q1ISZ7_KORVE</name>
<evidence type="ECO:0000313" key="4">
    <source>
        <dbReference type="EMBL" id="ABF40003.1"/>
    </source>
</evidence>
<dbReference type="Gene3D" id="3.60.21.10">
    <property type="match status" value="1"/>
</dbReference>
<evidence type="ECO:0000256" key="2">
    <source>
        <dbReference type="RuleBase" id="RU362039"/>
    </source>
</evidence>
<comment type="similarity">
    <text evidence="1 2">Belongs to the metallophosphoesterase superfamily. YfcE family.</text>
</comment>
<organism evidence="4 5">
    <name type="scientific">Koribacter versatilis (strain Ellin345)</name>
    <dbReference type="NCBI Taxonomy" id="204669"/>
    <lineage>
        <taxon>Bacteria</taxon>
        <taxon>Pseudomonadati</taxon>
        <taxon>Acidobacteriota</taxon>
        <taxon>Terriglobia</taxon>
        <taxon>Terriglobales</taxon>
        <taxon>Candidatus Korobacteraceae</taxon>
        <taxon>Candidatus Korobacter</taxon>
    </lineage>
</organism>
<dbReference type="InterPro" id="IPR000979">
    <property type="entry name" value="Phosphodiesterase_MJ0936/Vps29"/>
</dbReference>
<dbReference type="PANTHER" id="PTHR43165:SF1">
    <property type="entry name" value="PHOSPHODIESTERASE MJ0936"/>
    <property type="match status" value="1"/>
</dbReference>